<keyword evidence="1" id="KW-1133">Transmembrane helix</keyword>
<dbReference type="AlphaFoldDB" id="A0A852T8N1"/>
<accession>A0A852T8N1</accession>
<sequence>MKLKGASKIESKSFGTAILYGLIFIFLFAIVSSLIFALILRFTSVREVSLQYVITAVSFIGLFGGGFLSGGKRKQKGWLIGGLTGLIYSLIVFLSQYLGYDRLFDVEQVIYHVCYTLIAMMGGILGVNIATSNSRTA</sequence>
<reference evidence="3" key="1">
    <citation type="submission" date="2020-07" db="EMBL/GenBank/DDBJ databases">
        <authorList>
            <person name="Partida-Martinez L."/>
            <person name="Huntemann M."/>
            <person name="Clum A."/>
            <person name="Wang J."/>
            <person name="Palaniappan K."/>
            <person name="Ritter S."/>
            <person name="Chen I.-M."/>
            <person name="Stamatis D."/>
            <person name="Reddy T."/>
            <person name="O'Malley R."/>
            <person name="Daum C."/>
            <person name="Shapiro N."/>
            <person name="Ivanova N."/>
            <person name="Kyrpides N."/>
            <person name="Woyke T."/>
        </authorList>
    </citation>
    <scope>NUCLEOTIDE SEQUENCE [LARGE SCALE GENOMIC DNA]</scope>
    <source>
        <strain evidence="3">AT2.8</strain>
    </source>
</reference>
<dbReference type="EMBL" id="JACCBX010000003">
    <property type="protein sequence ID" value="NYE05170.1"/>
    <property type="molecule type" value="Genomic_DNA"/>
</dbReference>
<dbReference type="Proteomes" id="UP000548423">
    <property type="component" value="Unassembled WGS sequence"/>
</dbReference>
<keyword evidence="1" id="KW-0812">Transmembrane</keyword>
<evidence type="ECO:0000313" key="3">
    <source>
        <dbReference type="Proteomes" id="UP000548423"/>
    </source>
</evidence>
<dbReference type="InterPro" id="IPR023804">
    <property type="entry name" value="DUF3792_TM"/>
</dbReference>
<name>A0A852T8N1_9BACI</name>
<protein>
    <submittedName>
        <fullName evidence="2">Membrane protein (TIGR04086 family)</fullName>
    </submittedName>
</protein>
<organism evidence="2 3">
    <name type="scientific">Neobacillus niacini</name>
    <dbReference type="NCBI Taxonomy" id="86668"/>
    <lineage>
        <taxon>Bacteria</taxon>
        <taxon>Bacillati</taxon>
        <taxon>Bacillota</taxon>
        <taxon>Bacilli</taxon>
        <taxon>Bacillales</taxon>
        <taxon>Bacillaceae</taxon>
        <taxon>Neobacillus</taxon>
    </lineage>
</organism>
<gene>
    <name evidence="2" type="ORF">F4694_001919</name>
</gene>
<evidence type="ECO:0000313" key="2">
    <source>
        <dbReference type="EMBL" id="NYE05170.1"/>
    </source>
</evidence>
<feature type="transmembrane region" description="Helical" evidence="1">
    <location>
        <begin position="110"/>
        <end position="131"/>
    </location>
</feature>
<reference evidence="3" key="2">
    <citation type="submission" date="2020-08" db="EMBL/GenBank/DDBJ databases">
        <title>The Agave Microbiome: Exploring the role of microbial communities in plant adaptations to desert environments.</title>
        <authorList>
            <person name="Partida-Martinez L.P."/>
        </authorList>
    </citation>
    <scope>NUCLEOTIDE SEQUENCE [LARGE SCALE GENOMIC DNA]</scope>
    <source>
        <strain evidence="3">AT2.8</strain>
    </source>
</reference>
<feature type="transmembrane region" description="Helical" evidence="1">
    <location>
        <begin position="20"/>
        <end position="40"/>
    </location>
</feature>
<proteinExistence type="predicted"/>
<evidence type="ECO:0000256" key="1">
    <source>
        <dbReference type="SAM" id="Phobius"/>
    </source>
</evidence>
<keyword evidence="1" id="KW-0472">Membrane</keyword>
<feature type="transmembrane region" description="Helical" evidence="1">
    <location>
        <begin position="52"/>
        <end position="71"/>
    </location>
</feature>
<dbReference type="NCBIfam" id="TIGR04086">
    <property type="entry name" value="TIGR04086_membr"/>
    <property type="match status" value="1"/>
</dbReference>
<comment type="caution">
    <text evidence="2">The sequence shown here is derived from an EMBL/GenBank/DDBJ whole genome shotgun (WGS) entry which is preliminary data.</text>
</comment>
<feature type="transmembrane region" description="Helical" evidence="1">
    <location>
        <begin position="78"/>
        <end position="98"/>
    </location>
</feature>
<dbReference type="Pfam" id="PF12670">
    <property type="entry name" value="DUF3792"/>
    <property type="match status" value="1"/>
</dbReference>